<reference evidence="1 2" key="1">
    <citation type="journal article" date="2019" name="Commun. Biol.">
        <title>The bagworm genome reveals a unique fibroin gene that provides high tensile strength.</title>
        <authorList>
            <person name="Kono N."/>
            <person name="Nakamura H."/>
            <person name="Ohtoshi R."/>
            <person name="Tomita M."/>
            <person name="Numata K."/>
            <person name="Arakawa K."/>
        </authorList>
    </citation>
    <scope>NUCLEOTIDE SEQUENCE [LARGE SCALE GENOMIC DNA]</scope>
</reference>
<sequence>MAEEALAGQIALPVEHEPSDSKGDTLNRRPTPLSTITYAYLYIFSFDKSSIILIMMRNRPQAGTSTSGKYYTDFYFHSGVPYLHTPTRRSRACVSAGWKTAGYGLIFFLSSNGDKMRTTTAATKPQSNPAPARP</sequence>
<dbReference type="AlphaFoldDB" id="A0A4C1SGN8"/>
<evidence type="ECO:0000313" key="2">
    <source>
        <dbReference type="Proteomes" id="UP000299102"/>
    </source>
</evidence>
<accession>A0A4C1SGN8</accession>
<organism evidence="1 2">
    <name type="scientific">Eumeta variegata</name>
    <name type="common">Bagworm moth</name>
    <name type="synonym">Eumeta japonica</name>
    <dbReference type="NCBI Taxonomy" id="151549"/>
    <lineage>
        <taxon>Eukaryota</taxon>
        <taxon>Metazoa</taxon>
        <taxon>Ecdysozoa</taxon>
        <taxon>Arthropoda</taxon>
        <taxon>Hexapoda</taxon>
        <taxon>Insecta</taxon>
        <taxon>Pterygota</taxon>
        <taxon>Neoptera</taxon>
        <taxon>Endopterygota</taxon>
        <taxon>Lepidoptera</taxon>
        <taxon>Glossata</taxon>
        <taxon>Ditrysia</taxon>
        <taxon>Tineoidea</taxon>
        <taxon>Psychidae</taxon>
        <taxon>Oiketicinae</taxon>
        <taxon>Eumeta</taxon>
    </lineage>
</organism>
<evidence type="ECO:0000313" key="1">
    <source>
        <dbReference type="EMBL" id="GBP00271.1"/>
    </source>
</evidence>
<dbReference type="EMBL" id="BGZK01000005">
    <property type="protein sequence ID" value="GBP00271.1"/>
    <property type="molecule type" value="Genomic_DNA"/>
</dbReference>
<keyword evidence="2" id="KW-1185">Reference proteome</keyword>
<protein>
    <submittedName>
        <fullName evidence="1">Uncharacterized protein</fullName>
    </submittedName>
</protein>
<dbReference type="Proteomes" id="UP000299102">
    <property type="component" value="Unassembled WGS sequence"/>
</dbReference>
<comment type="caution">
    <text evidence="1">The sequence shown here is derived from an EMBL/GenBank/DDBJ whole genome shotgun (WGS) entry which is preliminary data.</text>
</comment>
<proteinExistence type="predicted"/>
<gene>
    <name evidence="1" type="ORF">EVAR_877_1</name>
</gene>
<name>A0A4C1SGN8_EUMVA</name>